<proteinExistence type="predicted"/>
<dbReference type="SMART" id="SM00298">
    <property type="entry name" value="CHROMO"/>
    <property type="match status" value="1"/>
</dbReference>
<accession>A0A2I4DPJ9</accession>
<dbReference type="AlphaFoldDB" id="A0A2I4DPJ9"/>
<name>A0A2I4DPJ9_JUGRE</name>
<dbReference type="PANTHER" id="PTHR46148:SF54">
    <property type="entry name" value="RETROTRANSPOSON-LIKE PROTEIN"/>
    <property type="match status" value="1"/>
</dbReference>
<protein>
    <submittedName>
        <fullName evidence="2">Uncharacterized protein LOC108982221</fullName>
    </submittedName>
</protein>
<dbReference type="SUPFAM" id="SSF54160">
    <property type="entry name" value="Chromo domain-like"/>
    <property type="match status" value="1"/>
</dbReference>
<dbReference type="InterPro" id="IPR000953">
    <property type="entry name" value="Chromo/chromo_shadow_dom"/>
</dbReference>
<dbReference type="Pfam" id="PF24626">
    <property type="entry name" value="SH3_Tf2-1"/>
    <property type="match status" value="1"/>
</dbReference>
<organism evidence="1 2">
    <name type="scientific">Juglans regia</name>
    <name type="common">English walnut</name>
    <dbReference type="NCBI Taxonomy" id="51240"/>
    <lineage>
        <taxon>Eukaryota</taxon>
        <taxon>Viridiplantae</taxon>
        <taxon>Streptophyta</taxon>
        <taxon>Embryophyta</taxon>
        <taxon>Tracheophyta</taxon>
        <taxon>Spermatophyta</taxon>
        <taxon>Magnoliopsida</taxon>
        <taxon>eudicotyledons</taxon>
        <taxon>Gunneridae</taxon>
        <taxon>Pentapetalae</taxon>
        <taxon>rosids</taxon>
        <taxon>fabids</taxon>
        <taxon>Fagales</taxon>
        <taxon>Juglandaceae</taxon>
        <taxon>Juglans</taxon>
    </lineage>
</organism>
<reference evidence="2" key="1">
    <citation type="submission" date="2025-08" db="UniProtKB">
        <authorList>
            <consortium name="RefSeq"/>
        </authorList>
    </citation>
    <scope>IDENTIFICATION</scope>
    <source>
        <tissue evidence="2">Leaves</tissue>
    </source>
</reference>
<evidence type="ECO:0000313" key="1">
    <source>
        <dbReference type="Proteomes" id="UP000235220"/>
    </source>
</evidence>
<dbReference type="Pfam" id="PF00385">
    <property type="entry name" value="Chromo"/>
    <property type="match status" value="1"/>
</dbReference>
<dbReference type="InterPro" id="IPR056924">
    <property type="entry name" value="SH3_Tf2-1"/>
</dbReference>
<dbReference type="InterPro" id="IPR023780">
    <property type="entry name" value="Chromo_domain"/>
</dbReference>
<gene>
    <name evidence="2" type="primary">LOC108982221</name>
</gene>
<dbReference type="InterPro" id="IPR016197">
    <property type="entry name" value="Chromo-like_dom_sf"/>
</dbReference>
<evidence type="ECO:0000313" key="2">
    <source>
        <dbReference type="RefSeq" id="XP_018809072.1"/>
    </source>
</evidence>
<dbReference type="Proteomes" id="UP000235220">
    <property type="component" value="Chromosome 10"/>
</dbReference>
<dbReference type="OrthoDB" id="5554229at2759"/>
<dbReference type="Gramene" id="Jr10_17250_p1">
    <property type="protein sequence ID" value="cds.Jr10_17250_p1"/>
    <property type="gene ID" value="Jr10_17250"/>
</dbReference>
<dbReference type="KEGG" id="jre:108982221"/>
<dbReference type="RefSeq" id="XP_018809072.1">
    <property type="nucleotide sequence ID" value="XM_018953527.1"/>
</dbReference>
<keyword evidence="1" id="KW-1185">Reference proteome</keyword>
<sequence length="175" mass="20366">MTFQADKKRTEREFVVGDWVYLRLQPYRQQSFVARRNFKLSPRFFGPFQIVQRVGQVAYKLELLPISCIHPVFHISCLKKKLGQHHSPLSSLPPVDLQGELTHEPEAILQRRMRQVHDRTVVDVLVQWKGASVDDATWEPYWSLRDRFPHLVGKGTVNQNTDDIKSDGYDHACSL</sequence>
<dbReference type="Gene3D" id="2.40.50.40">
    <property type="match status" value="1"/>
</dbReference>
<dbReference type="PROSITE" id="PS50013">
    <property type="entry name" value="CHROMO_2"/>
    <property type="match status" value="1"/>
</dbReference>
<dbReference type="PANTHER" id="PTHR46148">
    <property type="entry name" value="CHROMO DOMAIN-CONTAINING PROTEIN"/>
    <property type="match status" value="1"/>
</dbReference>
<dbReference type="STRING" id="51240.A0A2I4DPJ9"/>
<dbReference type="GeneID" id="108982221"/>